<dbReference type="HOGENOM" id="CLU_167438_1_0_5"/>
<comment type="caution">
    <text evidence="1">The sequence shown here is derived from an EMBL/GenBank/DDBJ whole genome shotgun (WGS) entry which is preliminary data.</text>
</comment>
<name>D5RRW1_9PROT</name>
<organism evidence="1 2">
    <name type="scientific">Pseudoroseomonas cervicalis ATCC 49957</name>
    <dbReference type="NCBI Taxonomy" id="525371"/>
    <lineage>
        <taxon>Bacteria</taxon>
        <taxon>Pseudomonadati</taxon>
        <taxon>Pseudomonadota</taxon>
        <taxon>Alphaproteobacteria</taxon>
        <taxon>Acetobacterales</taxon>
        <taxon>Roseomonadaceae</taxon>
        <taxon>Roseomonas</taxon>
    </lineage>
</organism>
<dbReference type="AlphaFoldDB" id="D5RRW1"/>
<dbReference type="Proteomes" id="UP000005324">
    <property type="component" value="Unassembled WGS sequence"/>
</dbReference>
<dbReference type="EMBL" id="ADVL01000720">
    <property type="protein sequence ID" value="EFH09951.1"/>
    <property type="molecule type" value="Genomic_DNA"/>
</dbReference>
<gene>
    <name evidence="1" type="ORF">HMPREF0731_3823</name>
</gene>
<reference evidence="1 2" key="1">
    <citation type="submission" date="2010-04" db="EMBL/GenBank/DDBJ databases">
        <authorList>
            <person name="Qin X."/>
            <person name="Bachman B."/>
            <person name="Battles P."/>
            <person name="Bell A."/>
            <person name="Bess C."/>
            <person name="Bickham C."/>
            <person name="Chaboub L."/>
            <person name="Chen D."/>
            <person name="Coyle M."/>
            <person name="Deiros D.R."/>
            <person name="Dinh H."/>
            <person name="Forbes L."/>
            <person name="Fowler G."/>
            <person name="Francisco L."/>
            <person name="Fu Q."/>
            <person name="Gubbala S."/>
            <person name="Hale W."/>
            <person name="Han Y."/>
            <person name="Hemphill L."/>
            <person name="Highlander S.K."/>
            <person name="Hirani K."/>
            <person name="Hogues M."/>
            <person name="Jackson L."/>
            <person name="Jakkamsetti A."/>
            <person name="Javaid M."/>
            <person name="Jiang H."/>
            <person name="Korchina V."/>
            <person name="Kovar C."/>
            <person name="Lara F."/>
            <person name="Lee S."/>
            <person name="Mata R."/>
            <person name="Mathew T."/>
            <person name="Moen C."/>
            <person name="Morales K."/>
            <person name="Munidasa M."/>
            <person name="Nazareth L."/>
            <person name="Ngo R."/>
            <person name="Nguyen L."/>
            <person name="Okwuonu G."/>
            <person name="Ongeri F."/>
            <person name="Patil S."/>
            <person name="Petrosino J."/>
            <person name="Pham C."/>
            <person name="Pham P."/>
            <person name="Pu L.-L."/>
            <person name="Puazo M."/>
            <person name="Raj R."/>
            <person name="Reid J."/>
            <person name="Rouhana J."/>
            <person name="Saada N."/>
            <person name="Shang Y."/>
            <person name="Simmons D."/>
            <person name="Thornton R."/>
            <person name="Warren J."/>
            <person name="Weissenberger G."/>
            <person name="Zhang J."/>
            <person name="Zhang L."/>
            <person name="Zhou C."/>
            <person name="Zhu D."/>
            <person name="Muzny D."/>
            <person name="Worley K."/>
            <person name="Gibbs R."/>
        </authorList>
    </citation>
    <scope>NUCLEOTIDE SEQUENCE [LARGE SCALE GENOMIC DNA]</scope>
    <source>
        <strain evidence="1 2">ATCC 49957</strain>
    </source>
</reference>
<dbReference type="RefSeq" id="WP_007002853.1">
    <property type="nucleotide sequence ID" value="NZ_GG770777.1"/>
</dbReference>
<proteinExistence type="predicted"/>
<sequence>MKDDRVMGFAWYDKESFEALRGRMPDMSESYEDWLLGAKKDLQRAVSEGYRVIRIAVRPQEFFPWCDRKGIGLPGLSARRAYAAEQANLLVKAERAGRGILGLF</sequence>
<evidence type="ECO:0000313" key="2">
    <source>
        <dbReference type="Proteomes" id="UP000005324"/>
    </source>
</evidence>
<evidence type="ECO:0000313" key="1">
    <source>
        <dbReference type="EMBL" id="EFH09951.1"/>
    </source>
</evidence>
<protein>
    <submittedName>
        <fullName evidence="1">Uncharacterized protein</fullName>
    </submittedName>
</protein>
<keyword evidence="2" id="KW-1185">Reference proteome</keyword>
<accession>D5RRW1</accession>